<reference evidence="1" key="1">
    <citation type="submission" date="2019-11" db="EMBL/GenBank/DDBJ databases">
        <title>Nori genome reveals adaptations in red seaweeds to the harsh intertidal environment.</title>
        <authorList>
            <person name="Wang D."/>
            <person name="Mao Y."/>
        </authorList>
    </citation>
    <scope>NUCLEOTIDE SEQUENCE</scope>
    <source>
        <tissue evidence="1">Gametophyte</tissue>
    </source>
</reference>
<protein>
    <submittedName>
        <fullName evidence="1">Uncharacterized protein</fullName>
    </submittedName>
</protein>
<keyword evidence="2" id="KW-1185">Reference proteome</keyword>
<accession>A0ACC3BP14</accession>
<proteinExistence type="predicted"/>
<sequence>MATTPLHEAAGYGDAVRVGALLPAGAAVDGAGAHGAVALHWAALNGHTEVVAALLAAGAAVDAADKDGDTPLQWAAMHGHTQVVAALLAAGATVDGAGAHGAVALHQAALNGHTEVVAALLAAGAAVDAASAKGGTPLHWAAMHGHTQVVAALLAAGATVDGAGAHGAVALHWAALNGHTEVVAALLAAGAAVDAADKDGDTPLQWALVQVDKYPLATRRGSIEALLAWNAAVPVRYQLRLPLLRGERKQLRPLLNDAYRMSEQEREAAKAEWRERAAQLVPKAVASPSAADRALMDLRAAWNRLGADPDQLTLSDVDWIVTGGLVKDVRGLLCAHELLVLADRVGLFALSSDEAAKARRVRIYEGIYEPVLRNLDPLYKHVVHAVIHGAARYGLVAEYHVATMTTGLVLHETFHGELREVNRRLNKLETAVDNVGQQLFNTINELRGLQKYIHDKEEREQKVALVKAAVKLGVSLVPLASGVLNVSVDVVAAFADGAMGAKAMYQLMADPTDVTAALKVFRSVQDAEESLAPELRQTLAGLVHPYESLGAVVEDLETTAGVLGTDAGAAADDVAGTTTGTAGVALEEPLEGGATVEGTTAKVEAAEDKWSEPKEVAQDTLMDQGVDEADKQRRGGATARPVVPPARPMVTHGSASPRPAVSPAPPAATAGSTVAGASGATRGGGRPLPRARVSSGAGHPGRAPRAPLSPPAAVPCAPPRAGGGGAAEVRAPGRPRSPVSPVLDACSRVGLPPASSPLPSSVSLPPPLPSRRRPPSPPPHHPVGAPSEDRAGAVTATEHLGGEDFFDGVLRWGIDTVAAKLVAYVTVGYPPEEVVSFEAAVRAGTAREFINGAAVVRCDDAAVAETTARMLGAEWRTRLGPVGTVQCFYREAKEHVRAAQGGGGAPLWGAPPRR</sequence>
<name>A0ACC3BP14_PYRYE</name>
<dbReference type="EMBL" id="CM020618">
    <property type="protein sequence ID" value="KAK1859236.1"/>
    <property type="molecule type" value="Genomic_DNA"/>
</dbReference>
<organism evidence="1 2">
    <name type="scientific">Pyropia yezoensis</name>
    <name type="common">Susabi-nori</name>
    <name type="synonym">Porphyra yezoensis</name>
    <dbReference type="NCBI Taxonomy" id="2788"/>
    <lineage>
        <taxon>Eukaryota</taxon>
        <taxon>Rhodophyta</taxon>
        <taxon>Bangiophyceae</taxon>
        <taxon>Bangiales</taxon>
        <taxon>Bangiaceae</taxon>
        <taxon>Pyropia</taxon>
    </lineage>
</organism>
<evidence type="ECO:0000313" key="2">
    <source>
        <dbReference type="Proteomes" id="UP000798662"/>
    </source>
</evidence>
<dbReference type="Proteomes" id="UP000798662">
    <property type="component" value="Chromosome 1"/>
</dbReference>
<gene>
    <name evidence="1" type="ORF">I4F81_001833</name>
</gene>
<comment type="caution">
    <text evidence="1">The sequence shown here is derived from an EMBL/GenBank/DDBJ whole genome shotgun (WGS) entry which is preliminary data.</text>
</comment>
<evidence type="ECO:0000313" key="1">
    <source>
        <dbReference type="EMBL" id="KAK1859236.1"/>
    </source>
</evidence>